<dbReference type="EMBL" id="CP127247">
    <property type="protein sequence ID" value="WIY25114.1"/>
    <property type="molecule type" value="Genomic_DNA"/>
</dbReference>
<sequence>MSFFPEGYDLDGAIHGALDLCEIDTPDGPARFIIGTDGVFVDTDGNRWFGTQLVSVSSLGSAREGQAPEGNVTLSYFQDPDADDLITQVRALGLTYIEGRSITFLVQPISSMAEFYAPKVPPVQWMQRTMRTLGISASGAQDRSISLGFEAWTEKRRASRRIVLNTEGHAKLIGKSNPSLEFMPTTDFEEEKLFG</sequence>
<evidence type="ECO:0000313" key="2">
    <source>
        <dbReference type="Proteomes" id="UP001238334"/>
    </source>
</evidence>
<dbReference type="RefSeq" id="WP_270921136.1">
    <property type="nucleotide sequence ID" value="NZ_CP127247.1"/>
</dbReference>
<proteinExistence type="predicted"/>
<dbReference type="Proteomes" id="UP001238334">
    <property type="component" value="Chromosome"/>
</dbReference>
<dbReference type="AlphaFoldDB" id="A0A9Y2L1G0"/>
<accession>A0A9Y2L1G0</accession>
<evidence type="ECO:0000313" key="1">
    <source>
        <dbReference type="EMBL" id="WIY25114.1"/>
    </source>
</evidence>
<name>A0A9Y2L1G0_9RHOB</name>
<dbReference type="KEGG" id="ppso:QPJ95_21925"/>
<gene>
    <name evidence="1" type="ORF">QPJ95_21925</name>
</gene>
<keyword evidence="2" id="KW-1185">Reference proteome</keyword>
<organism evidence="1 2">
    <name type="scientific">Parasedimentitalea psychrophila</name>
    <dbReference type="NCBI Taxonomy" id="2997337"/>
    <lineage>
        <taxon>Bacteria</taxon>
        <taxon>Pseudomonadati</taxon>
        <taxon>Pseudomonadota</taxon>
        <taxon>Alphaproteobacteria</taxon>
        <taxon>Rhodobacterales</taxon>
        <taxon>Paracoccaceae</taxon>
        <taxon>Parasedimentitalea</taxon>
    </lineage>
</organism>
<protein>
    <submittedName>
        <fullName evidence="1">Uncharacterized protein</fullName>
    </submittedName>
</protein>
<reference evidence="1 2" key="1">
    <citation type="submission" date="2023-06" db="EMBL/GenBank/DDBJ databases">
        <title>Parasedimentitalea psychrophila sp. nov., a psychrophilic bacterium isolated from deep-sea sediment.</title>
        <authorList>
            <person name="Li A."/>
        </authorList>
    </citation>
    <scope>NUCLEOTIDE SEQUENCE [LARGE SCALE GENOMIC DNA]</scope>
    <source>
        <strain evidence="1 2">QS115</strain>
    </source>
</reference>